<feature type="region of interest" description="Disordered" evidence="1">
    <location>
        <begin position="1"/>
        <end position="52"/>
    </location>
</feature>
<protein>
    <submittedName>
        <fullName evidence="2">Uncharacterized protein</fullName>
    </submittedName>
</protein>
<dbReference type="Proteomes" id="UP000286931">
    <property type="component" value="Unassembled WGS sequence"/>
</dbReference>
<dbReference type="EMBL" id="BIFH01000021">
    <property type="protein sequence ID" value="GCD96781.1"/>
    <property type="molecule type" value="Genomic_DNA"/>
</dbReference>
<feature type="compositionally biased region" description="Gly residues" evidence="1">
    <location>
        <begin position="27"/>
        <end position="42"/>
    </location>
</feature>
<proteinExistence type="predicted"/>
<accession>A0A401YQB2</accession>
<sequence length="112" mass="11794">MSERVRGRARAGVCGRASAVAPERARTGGGEGVDVRGGGGGPAARSVRDRGAGPTIVAGDQQVLRRYPLLPAGTTFRSRRTTLRLPPHLEQALLRPLAVYSITITLLPNDLV</sequence>
<reference evidence="2 3" key="1">
    <citation type="submission" date="2018-12" db="EMBL/GenBank/DDBJ databases">
        <title>Draft genome sequence of Embleya hyalina NBRC 13850T.</title>
        <authorList>
            <person name="Komaki H."/>
            <person name="Hosoyama A."/>
            <person name="Kimura A."/>
            <person name="Ichikawa N."/>
            <person name="Tamura T."/>
        </authorList>
    </citation>
    <scope>NUCLEOTIDE SEQUENCE [LARGE SCALE GENOMIC DNA]</scope>
    <source>
        <strain evidence="2 3">NBRC 13850</strain>
    </source>
</reference>
<evidence type="ECO:0000313" key="3">
    <source>
        <dbReference type="Proteomes" id="UP000286931"/>
    </source>
</evidence>
<gene>
    <name evidence="2" type="ORF">EHYA_04468</name>
</gene>
<keyword evidence="3" id="KW-1185">Reference proteome</keyword>
<organism evidence="2 3">
    <name type="scientific">Embleya hyalina</name>
    <dbReference type="NCBI Taxonomy" id="516124"/>
    <lineage>
        <taxon>Bacteria</taxon>
        <taxon>Bacillati</taxon>
        <taxon>Actinomycetota</taxon>
        <taxon>Actinomycetes</taxon>
        <taxon>Kitasatosporales</taxon>
        <taxon>Streptomycetaceae</taxon>
        <taxon>Embleya</taxon>
    </lineage>
</organism>
<name>A0A401YQB2_9ACTN</name>
<evidence type="ECO:0000313" key="2">
    <source>
        <dbReference type="EMBL" id="GCD96781.1"/>
    </source>
</evidence>
<evidence type="ECO:0000256" key="1">
    <source>
        <dbReference type="SAM" id="MobiDB-lite"/>
    </source>
</evidence>
<comment type="caution">
    <text evidence="2">The sequence shown here is derived from an EMBL/GenBank/DDBJ whole genome shotgun (WGS) entry which is preliminary data.</text>
</comment>
<dbReference type="AlphaFoldDB" id="A0A401YQB2"/>
<feature type="compositionally biased region" description="Low complexity" evidence="1">
    <location>
        <begin position="10"/>
        <end position="21"/>
    </location>
</feature>